<dbReference type="GO" id="GO:0046872">
    <property type="term" value="F:metal ion binding"/>
    <property type="evidence" value="ECO:0007669"/>
    <property type="project" value="UniProtKB-KW"/>
</dbReference>
<evidence type="ECO:0000259" key="5">
    <source>
        <dbReference type="PROSITE" id="PS51656"/>
    </source>
</evidence>
<keyword evidence="1" id="KW-0004">4Fe-4S</keyword>
<dbReference type="PROSITE" id="PS51656">
    <property type="entry name" value="4FE4S"/>
    <property type="match status" value="1"/>
</dbReference>
<dbReference type="Pfam" id="PF04060">
    <property type="entry name" value="FeS"/>
    <property type="match status" value="1"/>
</dbReference>
<dbReference type="RefSeq" id="WP_066620930.1">
    <property type="nucleotide sequence ID" value="NZ_FQXL01000004.1"/>
</dbReference>
<keyword evidence="2" id="KW-0479">Metal-binding</keyword>
<keyword evidence="7" id="KW-1185">Reference proteome</keyword>
<gene>
    <name evidence="6" type="primary">acsC_2</name>
    <name evidence="6" type="ORF">CLMAG_17440</name>
</gene>
<reference evidence="6 7" key="1">
    <citation type="submission" date="2016-04" db="EMBL/GenBank/DDBJ databases">
        <title>Genome sequence of Clostridium magnum DSM 2767.</title>
        <authorList>
            <person name="Poehlein A."/>
            <person name="Uhlig R."/>
            <person name="Fischer R."/>
            <person name="Bahl H."/>
            <person name="Daniel R."/>
        </authorList>
    </citation>
    <scope>NUCLEOTIDE SEQUENCE [LARGE SCALE GENOMIC DNA]</scope>
    <source>
        <strain evidence="6 7">DSM 2767</strain>
    </source>
</reference>
<evidence type="ECO:0000313" key="6">
    <source>
        <dbReference type="EMBL" id="KZL91938.1"/>
    </source>
</evidence>
<dbReference type="STRING" id="1121326.CLMAG_17440"/>
<accession>A0A161WXZ6</accession>
<evidence type="ECO:0000313" key="7">
    <source>
        <dbReference type="Proteomes" id="UP000076603"/>
    </source>
</evidence>
<sequence>MYLNDIKLLFIQPCVAESEKIRFKAEFSNDVSNIMPYLNAVIKNGSYNSNMPSFTFKKDNRLINIYAKDMTVAKAINETDAYSIMDFVKDFVNQTYDNKNNIEPNYEMRKKPTAFEIYSYLPKKNCKTCGEATCIAFASKLLTGTKKLNHCTPLGEEQYKEKLKSLNELLDVIE</sequence>
<evidence type="ECO:0000256" key="3">
    <source>
        <dbReference type="ARBA" id="ARBA00023004"/>
    </source>
</evidence>
<evidence type="ECO:0000256" key="4">
    <source>
        <dbReference type="ARBA" id="ARBA00023014"/>
    </source>
</evidence>
<dbReference type="Proteomes" id="UP000076603">
    <property type="component" value="Unassembled WGS sequence"/>
</dbReference>
<evidence type="ECO:0000256" key="1">
    <source>
        <dbReference type="ARBA" id="ARBA00022485"/>
    </source>
</evidence>
<dbReference type="InterPro" id="IPR051069">
    <property type="entry name" value="ACDS_complex_subunit"/>
</dbReference>
<name>A0A161WXZ6_9CLOT</name>
<dbReference type="Gene3D" id="1.10.15.40">
    <property type="entry name" value="Electron transport complex subunit B, putative Fe-S cluster"/>
    <property type="match status" value="1"/>
</dbReference>
<dbReference type="OrthoDB" id="9793312at2"/>
<dbReference type="InterPro" id="IPR007202">
    <property type="entry name" value="4Fe-4S_dom"/>
</dbReference>
<evidence type="ECO:0000256" key="2">
    <source>
        <dbReference type="ARBA" id="ARBA00022723"/>
    </source>
</evidence>
<protein>
    <submittedName>
        <fullName evidence="6">Corrinoid/iron-sulfur protein large subunit</fullName>
    </submittedName>
</protein>
<dbReference type="GO" id="GO:0051539">
    <property type="term" value="F:4 iron, 4 sulfur cluster binding"/>
    <property type="evidence" value="ECO:0007669"/>
    <property type="project" value="UniProtKB-KW"/>
</dbReference>
<organism evidence="6 7">
    <name type="scientific">Clostridium magnum DSM 2767</name>
    <dbReference type="NCBI Taxonomy" id="1121326"/>
    <lineage>
        <taxon>Bacteria</taxon>
        <taxon>Bacillati</taxon>
        <taxon>Bacillota</taxon>
        <taxon>Clostridia</taxon>
        <taxon>Eubacteriales</taxon>
        <taxon>Clostridiaceae</taxon>
        <taxon>Clostridium</taxon>
    </lineage>
</organism>
<keyword evidence="3" id="KW-0408">Iron</keyword>
<dbReference type="EMBL" id="LWAE01000002">
    <property type="protein sequence ID" value="KZL91938.1"/>
    <property type="molecule type" value="Genomic_DNA"/>
</dbReference>
<dbReference type="PANTHER" id="PTHR36214:SF3">
    <property type="entry name" value="ACETYL-COA DECARBONYLASE_SYNTHASE COMPLEX SUBUNIT GAMMA"/>
    <property type="match status" value="1"/>
</dbReference>
<dbReference type="PANTHER" id="PTHR36214">
    <property type="match status" value="1"/>
</dbReference>
<feature type="domain" description="4Fe-4S" evidence="5">
    <location>
        <begin position="109"/>
        <end position="168"/>
    </location>
</feature>
<proteinExistence type="predicted"/>
<keyword evidence="4" id="KW-0411">Iron-sulfur</keyword>
<dbReference type="PATRIC" id="fig|1121326.3.peg.1726"/>
<comment type="caution">
    <text evidence="6">The sequence shown here is derived from an EMBL/GenBank/DDBJ whole genome shotgun (WGS) entry which is preliminary data.</text>
</comment>
<dbReference type="AlphaFoldDB" id="A0A161WXZ6"/>